<feature type="compositionally biased region" description="Polar residues" evidence="1">
    <location>
        <begin position="24"/>
        <end position="34"/>
    </location>
</feature>
<accession>A0A6A6WN31</accession>
<keyword evidence="3" id="KW-1185">Reference proteome</keyword>
<feature type="region of interest" description="Disordered" evidence="1">
    <location>
        <begin position="110"/>
        <end position="141"/>
    </location>
</feature>
<sequence>MATGVPPSLLKPRPQTPPPDHGNASRTSNPSAKTIPSPRTPPAPRKEIGIVPFSPRFKFVPGWTKEKDLPAMQQGRQSKRLNCNSIFAEICAGLEQEEEGFARHSKVPPFQETELQVTPRPSPHHSKASPDQETDLQVTFRARARRRPLAALLEARWNERGTARRLQIRGE</sequence>
<dbReference type="Proteomes" id="UP000799757">
    <property type="component" value="Unassembled WGS sequence"/>
</dbReference>
<gene>
    <name evidence="2" type="ORF">K505DRAFT_422993</name>
</gene>
<dbReference type="EMBL" id="MU002962">
    <property type="protein sequence ID" value="KAF2785492.1"/>
    <property type="molecule type" value="Genomic_DNA"/>
</dbReference>
<evidence type="ECO:0000313" key="3">
    <source>
        <dbReference type="Proteomes" id="UP000799757"/>
    </source>
</evidence>
<evidence type="ECO:0000313" key="2">
    <source>
        <dbReference type="EMBL" id="KAF2785492.1"/>
    </source>
</evidence>
<proteinExistence type="predicted"/>
<reference evidence="2" key="1">
    <citation type="journal article" date="2020" name="Stud. Mycol.">
        <title>101 Dothideomycetes genomes: a test case for predicting lifestyles and emergence of pathogens.</title>
        <authorList>
            <person name="Haridas S."/>
            <person name="Albert R."/>
            <person name="Binder M."/>
            <person name="Bloem J."/>
            <person name="Labutti K."/>
            <person name="Salamov A."/>
            <person name="Andreopoulos B."/>
            <person name="Baker S."/>
            <person name="Barry K."/>
            <person name="Bills G."/>
            <person name="Bluhm B."/>
            <person name="Cannon C."/>
            <person name="Castanera R."/>
            <person name="Culley D."/>
            <person name="Daum C."/>
            <person name="Ezra D."/>
            <person name="Gonzalez J."/>
            <person name="Henrissat B."/>
            <person name="Kuo A."/>
            <person name="Liang C."/>
            <person name="Lipzen A."/>
            <person name="Lutzoni F."/>
            <person name="Magnuson J."/>
            <person name="Mondo S."/>
            <person name="Nolan M."/>
            <person name="Ohm R."/>
            <person name="Pangilinan J."/>
            <person name="Park H.-J."/>
            <person name="Ramirez L."/>
            <person name="Alfaro M."/>
            <person name="Sun H."/>
            <person name="Tritt A."/>
            <person name="Yoshinaga Y."/>
            <person name="Zwiers L.-H."/>
            <person name="Turgeon B."/>
            <person name="Goodwin S."/>
            <person name="Spatafora J."/>
            <person name="Crous P."/>
            <person name="Grigoriev I."/>
        </authorList>
    </citation>
    <scope>NUCLEOTIDE SEQUENCE</scope>
    <source>
        <strain evidence="2">CBS 109.77</strain>
    </source>
</reference>
<name>A0A6A6WN31_9PLEO</name>
<feature type="region of interest" description="Disordered" evidence="1">
    <location>
        <begin position="1"/>
        <end position="51"/>
    </location>
</feature>
<dbReference type="AlphaFoldDB" id="A0A6A6WN31"/>
<organism evidence="2 3">
    <name type="scientific">Melanomma pulvis-pyrius CBS 109.77</name>
    <dbReference type="NCBI Taxonomy" id="1314802"/>
    <lineage>
        <taxon>Eukaryota</taxon>
        <taxon>Fungi</taxon>
        <taxon>Dikarya</taxon>
        <taxon>Ascomycota</taxon>
        <taxon>Pezizomycotina</taxon>
        <taxon>Dothideomycetes</taxon>
        <taxon>Pleosporomycetidae</taxon>
        <taxon>Pleosporales</taxon>
        <taxon>Melanommataceae</taxon>
        <taxon>Melanomma</taxon>
    </lineage>
</organism>
<protein>
    <submittedName>
        <fullName evidence="2">Uncharacterized protein</fullName>
    </submittedName>
</protein>
<evidence type="ECO:0000256" key="1">
    <source>
        <dbReference type="SAM" id="MobiDB-lite"/>
    </source>
</evidence>